<feature type="repeat" description="ANK" evidence="3">
    <location>
        <begin position="103"/>
        <end position="135"/>
    </location>
</feature>
<keyword evidence="1" id="KW-0677">Repeat</keyword>
<dbReference type="PROSITE" id="PS50297">
    <property type="entry name" value="ANK_REP_REGION"/>
    <property type="match status" value="3"/>
</dbReference>
<evidence type="ECO:0000256" key="1">
    <source>
        <dbReference type="ARBA" id="ARBA00022737"/>
    </source>
</evidence>
<evidence type="ECO:0000256" key="2">
    <source>
        <dbReference type="ARBA" id="ARBA00023043"/>
    </source>
</evidence>
<feature type="region of interest" description="Disordered" evidence="4">
    <location>
        <begin position="195"/>
        <end position="216"/>
    </location>
</feature>
<dbReference type="InterPro" id="IPR002110">
    <property type="entry name" value="Ankyrin_rpt"/>
</dbReference>
<dbReference type="Proteomes" id="UP000000933">
    <property type="component" value="Chromosome"/>
</dbReference>
<dbReference type="PANTHER" id="PTHR24171:SF9">
    <property type="entry name" value="ANKYRIN REPEAT DOMAIN-CONTAINING PROTEIN 39"/>
    <property type="match status" value="1"/>
</dbReference>
<reference evidence="6" key="2">
    <citation type="submission" date="2010-04" db="EMBL/GenBank/DDBJ databases">
        <title>Genome sequence of Salinibacter ruber M8.</title>
        <authorList>
            <consortium name="Genoscope"/>
        </authorList>
    </citation>
    <scope>NUCLEOTIDE SEQUENCE [LARGE SCALE GENOMIC DNA]</scope>
    <source>
        <strain evidence="6">M8</strain>
    </source>
</reference>
<dbReference type="SMART" id="SM00248">
    <property type="entry name" value="ANK"/>
    <property type="match status" value="3"/>
</dbReference>
<dbReference type="PANTHER" id="PTHR24171">
    <property type="entry name" value="ANKYRIN REPEAT DOMAIN-CONTAINING PROTEIN 39-RELATED"/>
    <property type="match status" value="1"/>
</dbReference>
<dbReference type="Pfam" id="PF12796">
    <property type="entry name" value="Ank_2"/>
    <property type="match status" value="2"/>
</dbReference>
<organism evidence="5 6">
    <name type="scientific">Salinibacter ruber (strain M8)</name>
    <dbReference type="NCBI Taxonomy" id="761659"/>
    <lineage>
        <taxon>Bacteria</taxon>
        <taxon>Pseudomonadati</taxon>
        <taxon>Rhodothermota</taxon>
        <taxon>Rhodothermia</taxon>
        <taxon>Rhodothermales</taxon>
        <taxon>Salinibacteraceae</taxon>
        <taxon>Salinibacter</taxon>
    </lineage>
</organism>
<proteinExistence type="predicted"/>
<feature type="compositionally biased region" description="Basic and acidic residues" evidence="4">
    <location>
        <begin position="68"/>
        <end position="77"/>
    </location>
</feature>
<gene>
    <name evidence="5" type="ordered locus">SRM_02624</name>
</gene>
<evidence type="ECO:0000256" key="3">
    <source>
        <dbReference type="PROSITE-ProRule" id="PRU00023"/>
    </source>
</evidence>
<feature type="region of interest" description="Disordered" evidence="4">
    <location>
        <begin position="42"/>
        <end position="77"/>
    </location>
</feature>
<dbReference type="Gene3D" id="1.25.40.20">
    <property type="entry name" value="Ankyrin repeat-containing domain"/>
    <property type="match status" value="2"/>
</dbReference>
<dbReference type="PROSITE" id="PS50088">
    <property type="entry name" value="ANK_REPEAT"/>
    <property type="match status" value="3"/>
</dbReference>
<sequence length="229" mass="23873">MSRRSSVPRMTGASFRLGWTARRGADLAFAPLSCLALAPVSQHPHDCMSDSESADPHSPSPTGDGQDTEPRDADGHEVARRGDTEAMEGLLEQGMDPNHTNEHGHSLLMIAAYSDQPEMADLLIEHGADPNRSDPSGSTPLMGCCFKGLAEAAGVLIEAGADVNATGARGATALMYAATYGESALVDLLLEHGADPTTTNEQGQTAAEQAAAEGHEEIAERLRQATAGA</sequence>
<dbReference type="SUPFAM" id="SSF48403">
    <property type="entry name" value="Ankyrin repeat"/>
    <property type="match status" value="1"/>
</dbReference>
<dbReference type="EMBL" id="FP565814">
    <property type="protein sequence ID" value="CBH25545.1"/>
    <property type="molecule type" value="Genomic_DNA"/>
</dbReference>
<feature type="repeat" description="ANK" evidence="3">
    <location>
        <begin position="136"/>
        <end position="168"/>
    </location>
</feature>
<keyword evidence="2 3" id="KW-0040">ANK repeat</keyword>
<dbReference type="AlphaFoldDB" id="D5HBZ0"/>
<dbReference type="HOGENOM" id="CLU_1209115_0_0_10"/>
<protein>
    <submittedName>
        <fullName evidence="5">Uncharacterized protein</fullName>
    </submittedName>
</protein>
<dbReference type="InterPro" id="IPR036770">
    <property type="entry name" value="Ankyrin_rpt-contain_sf"/>
</dbReference>
<reference evidence="5 6" key="1">
    <citation type="journal article" date="2010" name="ISME J.">
        <title>Fine-scale evolution: genomic, phenotypic and ecological differentiation in two coexisting Salinibacter ruber strains.</title>
        <authorList>
            <person name="Pena A."/>
            <person name="Teeling H."/>
            <person name="Huerta-Cepas J."/>
            <person name="Santos F."/>
            <person name="Yarza P."/>
            <person name="Brito-Echeverria J."/>
            <person name="Lucio M."/>
            <person name="Schmitt-Kopplin P."/>
            <person name="Meseguer I."/>
            <person name="Schenowitz C."/>
            <person name="Dossat C."/>
            <person name="Barbe V."/>
            <person name="Dopazo J."/>
            <person name="Rossello-Mora R."/>
            <person name="Schuler M."/>
            <person name="Glockner F.O."/>
            <person name="Amann R."/>
            <person name="Gabaldon T."/>
            <person name="Anton J."/>
        </authorList>
    </citation>
    <scope>NUCLEOTIDE SEQUENCE [LARGE SCALE GENOMIC DNA]</scope>
    <source>
        <strain evidence="5 6">M8</strain>
    </source>
</reference>
<evidence type="ECO:0000256" key="4">
    <source>
        <dbReference type="SAM" id="MobiDB-lite"/>
    </source>
</evidence>
<accession>D5HBZ0</accession>
<evidence type="ECO:0000313" key="6">
    <source>
        <dbReference type="Proteomes" id="UP000000933"/>
    </source>
</evidence>
<feature type="compositionally biased region" description="Low complexity" evidence="4">
    <location>
        <begin position="197"/>
        <end position="212"/>
    </location>
</feature>
<name>D5HBZ0_SALRM</name>
<dbReference type="KEGG" id="srm:SRM_02624"/>
<feature type="repeat" description="ANK" evidence="3">
    <location>
        <begin position="169"/>
        <end position="201"/>
    </location>
</feature>
<evidence type="ECO:0000313" key="5">
    <source>
        <dbReference type="EMBL" id="CBH25545.1"/>
    </source>
</evidence>